<proteinExistence type="inferred from homology"/>
<evidence type="ECO:0000313" key="9">
    <source>
        <dbReference type="Proteomes" id="UP000008495"/>
    </source>
</evidence>
<comment type="caution">
    <text evidence="8">The sequence shown here is derived from an EMBL/GenBank/DDBJ whole genome shotgun (WGS) entry which is preliminary data.</text>
</comment>
<dbReference type="InterPro" id="IPR007863">
    <property type="entry name" value="Peptidase_M16_C"/>
</dbReference>
<dbReference type="eggNOG" id="COG0612">
    <property type="taxonomic scope" value="Bacteria"/>
</dbReference>
<keyword evidence="5" id="KW-0482">Metalloprotease</keyword>
<dbReference type="InterPro" id="IPR050626">
    <property type="entry name" value="Peptidase_M16"/>
</dbReference>
<evidence type="ECO:0000259" key="7">
    <source>
        <dbReference type="Pfam" id="PF05193"/>
    </source>
</evidence>
<gene>
    <name evidence="8" type="ORF">AUCHE_08_05610</name>
</gene>
<dbReference type="InterPro" id="IPR011249">
    <property type="entry name" value="Metalloenz_LuxS/M16"/>
</dbReference>
<dbReference type="Pfam" id="PF00675">
    <property type="entry name" value="Peptidase_M16"/>
    <property type="match status" value="1"/>
</dbReference>
<dbReference type="GO" id="GO:0008237">
    <property type="term" value="F:metallopeptidase activity"/>
    <property type="evidence" value="ECO:0007669"/>
    <property type="project" value="UniProtKB-KW"/>
</dbReference>
<evidence type="ECO:0000256" key="3">
    <source>
        <dbReference type="ARBA" id="ARBA00022801"/>
    </source>
</evidence>
<dbReference type="Proteomes" id="UP000008495">
    <property type="component" value="Unassembled WGS sequence"/>
</dbReference>
<evidence type="ECO:0000256" key="2">
    <source>
        <dbReference type="ARBA" id="ARBA00022670"/>
    </source>
</evidence>
<keyword evidence="4" id="KW-0862">Zinc</keyword>
<accession>K6VNJ8</accession>
<evidence type="ECO:0000256" key="1">
    <source>
        <dbReference type="ARBA" id="ARBA00007261"/>
    </source>
</evidence>
<dbReference type="EMBL" id="BAGZ01000008">
    <property type="protein sequence ID" value="GAB78314.1"/>
    <property type="molecule type" value="Genomic_DNA"/>
</dbReference>
<dbReference type="RefSeq" id="WP_006503069.1">
    <property type="nucleotide sequence ID" value="NZ_BAGZ01000008.1"/>
</dbReference>
<feature type="domain" description="Peptidase M16 N-terminal" evidence="6">
    <location>
        <begin position="17"/>
        <end position="140"/>
    </location>
</feature>
<dbReference type="STRING" id="100225.SAMN05421595_0831"/>
<sequence>MPLAYDIVDRTLPNGLRVVVNEDHSVPTVAVNIWVRVGSRHEPPGKTGFAHLFEHLMFQGSRQIACGEHFATLMAHGARLNATTWFDRTNYFDTVPSGAFELALWMEADRHGWLLDAVNQENLDNQRDVVKEEKRQRYDNAPYGNALNHLYGLIFPDGHPYQHPTIGSMADLDAATLEDVHAFYRHWYVPGNTVLTVAGDITAEEAFRAAERYFGVIPAGELPEQPVSAPLRPLPAPVRGEWTEAVPSDRLYIGFRLPPDHTADYLAASCAVDCLGGLSISRLERALVRDEELADFVSAGSLGLFDGVSLGYLVVQAADGVDLDRLETRLCELVDDFAEQGPTSVDMEAVLAQSERSWLSGLASLEERADTIGQYTCLHDDPHAVNTYLDRLSAVTADQVREAARTWLRSGHRAVVAVRPQGEDA</sequence>
<dbReference type="SUPFAM" id="SSF63411">
    <property type="entry name" value="LuxS/MPP-like metallohydrolase"/>
    <property type="match status" value="2"/>
</dbReference>
<dbReference type="GO" id="GO:0006508">
    <property type="term" value="P:proteolysis"/>
    <property type="evidence" value="ECO:0007669"/>
    <property type="project" value="UniProtKB-KW"/>
</dbReference>
<keyword evidence="3" id="KW-0378">Hydrolase</keyword>
<reference evidence="8 9" key="1">
    <citation type="submission" date="2012-08" db="EMBL/GenBank/DDBJ databases">
        <title>Whole genome shotgun sequence of Austwickia chelonae NBRC 105200.</title>
        <authorList>
            <person name="Yoshida I."/>
            <person name="Hosoyama A."/>
            <person name="Tsuchikane K."/>
            <person name="Katsumata H."/>
            <person name="Ando Y."/>
            <person name="Ohji S."/>
            <person name="Hamada M."/>
            <person name="Tamura T."/>
            <person name="Yamazoe A."/>
            <person name="Yamazaki S."/>
            <person name="Fujita N."/>
        </authorList>
    </citation>
    <scope>NUCLEOTIDE SEQUENCE [LARGE SCALE GENOMIC DNA]</scope>
    <source>
        <strain evidence="8 9">NBRC 105200</strain>
    </source>
</reference>
<dbReference type="Gene3D" id="3.30.830.10">
    <property type="entry name" value="Metalloenzyme, LuxS/M16 peptidase-like"/>
    <property type="match status" value="2"/>
</dbReference>
<keyword evidence="2" id="KW-0645">Protease</keyword>
<evidence type="ECO:0000259" key="6">
    <source>
        <dbReference type="Pfam" id="PF00675"/>
    </source>
</evidence>
<dbReference type="AlphaFoldDB" id="K6VNJ8"/>
<dbReference type="Pfam" id="PF05193">
    <property type="entry name" value="Peptidase_M16_C"/>
    <property type="match status" value="1"/>
</dbReference>
<dbReference type="PANTHER" id="PTHR43690">
    <property type="entry name" value="NARDILYSIN"/>
    <property type="match status" value="1"/>
</dbReference>
<organism evidence="8 9">
    <name type="scientific">Austwickia chelonae NBRC 105200</name>
    <dbReference type="NCBI Taxonomy" id="1184607"/>
    <lineage>
        <taxon>Bacteria</taxon>
        <taxon>Bacillati</taxon>
        <taxon>Actinomycetota</taxon>
        <taxon>Actinomycetes</taxon>
        <taxon>Micrococcales</taxon>
        <taxon>Dermatophilaceae</taxon>
        <taxon>Austwickia</taxon>
    </lineage>
</organism>
<dbReference type="InterPro" id="IPR011765">
    <property type="entry name" value="Pept_M16_N"/>
</dbReference>
<dbReference type="PANTHER" id="PTHR43690:SF17">
    <property type="entry name" value="PROTEIN YHJJ"/>
    <property type="match status" value="1"/>
</dbReference>
<name>K6VNJ8_9MICO</name>
<keyword evidence="9" id="KW-1185">Reference proteome</keyword>
<feature type="domain" description="Peptidase M16 C-terminal" evidence="7">
    <location>
        <begin position="175"/>
        <end position="353"/>
    </location>
</feature>
<evidence type="ECO:0000256" key="5">
    <source>
        <dbReference type="ARBA" id="ARBA00023049"/>
    </source>
</evidence>
<evidence type="ECO:0000256" key="4">
    <source>
        <dbReference type="ARBA" id="ARBA00022833"/>
    </source>
</evidence>
<comment type="similarity">
    <text evidence="1">Belongs to the peptidase M16 family.</text>
</comment>
<dbReference type="OrthoDB" id="9811314at2"/>
<dbReference type="GO" id="GO:0046872">
    <property type="term" value="F:metal ion binding"/>
    <property type="evidence" value="ECO:0007669"/>
    <property type="project" value="InterPro"/>
</dbReference>
<evidence type="ECO:0000313" key="8">
    <source>
        <dbReference type="EMBL" id="GAB78314.1"/>
    </source>
</evidence>
<protein>
    <submittedName>
        <fullName evidence="8">Peptidase M16 family protein</fullName>
    </submittedName>
</protein>